<keyword evidence="1" id="KW-0677">Repeat</keyword>
<feature type="compositionally biased region" description="Acidic residues" evidence="5">
    <location>
        <begin position="186"/>
        <end position="195"/>
    </location>
</feature>
<sequence>MQAPGLTKLPSQQKVPKYRPSINIDNLIAICTGKLKNCPNHKKALYIRASAYIKKGEYQTAIQDCNKLLETDSDNVGGYYLRGCANEKLGQIDLAIEDFSKVLSLDENHVNAAFARASCLNLKGDFAGAIEDYTRALEKDNAKSLNLSNSINKRSLLRNSSMKKDEPYPKTEAFQFTTKKNKYQQPEEDDLMNPQNDEEYLQNDQSQIQNQPQQTSFMSQNPLYTSIDANELNIQRPSQIIDKEISQPMQQQLISMIPENIQNDNKKISDWFHSQGFDARKKEDFIKAIEFYTMALMFNPNHFKSIFNRGFAFDKLRMYNDAISDYTKAIEMDSKNAYAYYNRGISYDKKGDYNLAIKDFAKSIELDPSKADFYHNKGFAMKKKNLVREAILEFNECIRLDKNHFKAYYNRANCYEKLGDFDKAQQDYLIANNVVPNNPNTLTHIGILMDRQQKLEDALKYFNSSLKIDQNYAPAYNGRGLVFDKIGEFEKACQDFNKAIEIEPQNPVYIHNRGCCKRSMNKFEEALEDFKKALSLDSKNPIIYSNMGLVLRKMEDFETAVYCYSQELIYSQENTRTLNNRGYCLAKLGQFDEAIADYTKAINLDPVNIHAIYNRGICNERIGEFRKAIEDFTSVIQLQNDQGANAYFNRGCCYDNIGEMDLAIADYSKALEIDNKTSKKYQITQRSNLVFKDKVNEFECPICLDTLFQPVTFDCQVHTICLDCVIALKKCPLCRKSIKFVKPNLEMRKILNSLQCRCPQGCGQISYEYLYSHKINCTSQTDAQKIIAQKLLVIKDEMIKVFEKEINPHLKQMHGQIFDDFLTGWDWLSFKRDDWKWWWWSNTAWWNNQVCVICNDLWHKYEDEIEVFEKNRLELLDQL</sequence>
<dbReference type="Pfam" id="PF13432">
    <property type="entry name" value="TPR_16"/>
    <property type="match status" value="1"/>
</dbReference>
<accession>A0DCG8</accession>
<dbReference type="InterPro" id="IPR050498">
    <property type="entry name" value="Ycf3"/>
</dbReference>
<dbReference type="InterPro" id="IPR013083">
    <property type="entry name" value="Znf_RING/FYVE/PHD"/>
</dbReference>
<feature type="repeat" description="TPR" evidence="4">
    <location>
        <begin position="405"/>
        <end position="438"/>
    </location>
</feature>
<dbReference type="OrthoDB" id="1926212at2759"/>
<dbReference type="SMART" id="SM00028">
    <property type="entry name" value="TPR"/>
    <property type="match status" value="15"/>
</dbReference>
<dbReference type="InterPro" id="IPR001841">
    <property type="entry name" value="Znf_RING"/>
</dbReference>
<protein>
    <recommendedName>
        <fullName evidence="6">RING-type domain-containing protein</fullName>
    </recommendedName>
</protein>
<dbReference type="OMA" id="RGFCNDK"/>
<gene>
    <name evidence="7" type="ORF">GSPATT00015613001</name>
</gene>
<dbReference type="SUPFAM" id="SSF57850">
    <property type="entry name" value="RING/U-box"/>
    <property type="match status" value="1"/>
</dbReference>
<reference evidence="7 8" key="1">
    <citation type="journal article" date="2006" name="Nature">
        <title>Global trends of whole-genome duplications revealed by the ciliate Paramecium tetraurelia.</title>
        <authorList>
            <consortium name="Genoscope"/>
            <person name="Aury J.-M."/>
            <person name="Jaillon O."/>
            <person name="Duret L."/>
            <person name="Noel B."/>
            <person name="Jubin C."/>
            <person name="Porcel B.M."/>
            <person name="Segurens B."/>
            <person name="Daubin V."/>
            <person name="Anthouard V."/>
            <person name="Aiach N."/>
            <person name="Arnaiz O."/>
            <person name="Billaut A."/>
            <person name="Beisson J."/>
            <person name="Blanc I."/>
            <person name="Bouhouche K."/>
            <person name="Camara F."/>
            <person name="Duharcourt S."/>
            <person name="Guigo R."/>
            <person name="Gogendeau D."/>
            <person name="Katinka M."/>
            <person name="Keller A.-M."/>
            <person name="Kissmehl R."/>
            <person name="Klotz C."/>
            <person name="Koll F."/>
            <person name="Le Moue A."/>
            <person name="Lepere C."/>
            <person name="Malinsky S."/>
            <person name="Nowacki M."/>
            <person name="Nowak J.K."/>
            <person name="Plattner H."/>
            <person name="Poulain J."/>
            <person name="Ruiz F."/>
            <person name="Serrano V."/>
            <person name="Zagulski M."/>
            <person name="Dessen P."/>
            <person name="Betermier M."/>
            <person name="Weissenbach J."/>
            <person name="Scarpelli C."/>
            <person name="Schachter V."/>
            <person name="Sperling L."/>
            <person name="Meyer E."/>
            <person name="Cohen J."/>
            <person name="Wincker P."/>
        </authorList>
    </citation>
    <scope>NUCLEOTIDE SEQUENCE [LARGE SCALE GENOMIC DNA]</scope>
    <source>
        <strain evidence="7 8">Stock d4-2</strain>
    </source>
</reference>
<feature type="domain" description="RING-type" evidence="6">
    <location>
        <begin position="700"/>
        <end position="735"/>
    </location>
</feature>
<feature type="repeat" description="TPR" evidence="4">
    <location>
        <begin position="473"/>
        <end position="506"/>
    </location>
</feature>
<dbReference type="InParanoid" id="A0DCG8"/>
<dbReference type="Gene3D" id="3.30.40.10">
    <property type="entry name" value="Zinc/RING finger domain, C3HC4 (zinc finger)"/>
    <property type="match status" value="1"/>
</dbReference>
<dbReference type="eggNOG" id="KOG4626">
    <property type="taxonomic scope" value="Eukaryota"/>
</dbReference>
<dbReference type="InterPro" id="IPR011990">
    <property type="entry name" value="TPR-like_helical_dom_sf"/>
</dbReference>
<feature type="repeat" description="TPR" evidence="4">
    <location>
        <begin position="644"/>
        <end position="677"/>
    </location>
</feature>
<dbReference type="PROSITE" id="PS50293">
    <property type="entry name" value="TPR_REGION"/>
    <property type="match status" value="4"/>
</dbReference>
<feature type="repeat" description="TPR" evidence="4">
    <location>
        <begin position="439"/>
        <end position="472"/>
    </location>
</feature>
<dbReference type="PANTHER" id="PTHR44858">
    <property type="entry name" value="TETRATRICOPEPTIDE REPEAT PROTEIN 6"/>
    <property type="match status" value="1"/>
</dbReference>
<dbReference type="GO" id="GO:0008270">
    <property type="term" value="F:zinc ion binding"/>
    <property type="evidence" value="ECO:0007669"/>
    <property type="project" value="UniProtKB-KW"/>
</dbReference>
<evidence type="ECO:0000256" key="4">
    <source>
        <dbReference type="PROSITE-ProRule" id="PRU00339"/>
    </source>
</evidence>
<feature type="repeat" description="TPR" evidence="4">
    <location>
        <begin position="337"/>
        <end position="370"/>
    </location>
</feature>
<dbReference type="Pfam" id="PF13431">
    <property type="entry name" value="TPR_17"/>
    <property type="match status" value="1"/>
</dbReference>
<dbReference type="Pfam" id="PF13920">
    <property type="entry name" value="zf-C3HC4_3"/>
    <property type="match status" value="1"/>
</dbReference>
<dbReference type="HOGENOM" id="CLU_003728_17_1_1"/>
<evidence type="ECO:0000256" key="3">
    <source>
        <dbReference type="PROSITE-ProRule" id="PRU00175"/>
    </source>
</evidence>
<dbReference type="InterPro" id="IPR019734">
    <property type="entry name" value="TPR_rpt"/>
</dbReference>
<dbReference type="Pfam" id="PF00515">
    <property type="entry name" value="TPR_1"/>
    <property type="match status" value="4"/>
</dbReference>
<name>A0DCG8_PARTE</name>
<feature type="repeat" description="TPR" evidence="4">
    <location>
        <begin position="609"/>
        <end position="642"/>
    </location>
</feature>
<dbReference type="AlphaFoldDB" id="A0DCG8"/>
<evidence type="ECO:0000313" key="8">
    <source>
        <dbReference type="Proteomes" id="UP000000600"/>
    </source>
</evidence>
<evidence type="ECO:0000313" key="7">
    <source>
        <dbReference type="EMBL" id="CAK80735.1"/>
    </source>
</evidence>
<keyword evidence="8" id="KW-1185">Reference proteome</keyword>
<dbReference type="KEGG" id="ptm:GSPATT00015613001"/>
<feature type="repeat" description="TPR" evidence="4">
    <location>
        <begin position="303"/>
        <end position="336"/>
    </location>
</feature>
<feature type="region of interest" description="Disordered" evidence="5">
    <location>
        <begin position="156"/>
        <end position="195"/>
    </location>
</feature>
<keyword evidence="3" id="KW-0863">Zinc-finger</keyword>
<dbReference type="PROSITE" id="PS50089">
    <property type="entry name" value="ZF_RING_2"/>
    <property type="match status" value="1"/>
</dbReference>
<keyword evidence="2 4" id="KW-0802">TPR repeat</keyword>
<evidence type="ECO:0000256" key="1">
    <source>
        <dbReference type="ARBA" id="ARBA00022737"/>
    </source>
</evidence>
<evidence type="ECO:0000259" key="6">
    <source>
        <dbReference type="PROSITE" id="PS50089"/>
    </source>
</evidence>
<feature type="repeat" description="TPR" evidence="4">
    <location>
        <begin position="575"/>
        <end position="608"/>
    </location>
</feature>
<keyword evidence="3" id="KW-0479">Metal-binding</keyword>
<dbReference type="PROSITE" id="PS50005">
    <property type="entry name" value="TPR"/>
    <property type="match status" value="11"/>
</dbReference>
<dbReference type="GO" id="GO:0005737">
    <property type="term" value="C:cytoplasm"/>
    <property type="evidence" value="ECO:0007669"/>
    <property type="project" value="UniProtKB-ARBA"/>
</dbReference>
<evidence type="ECO:0000256" key="2">
    <source>
        <dbReference type="ARBA" id="ARBA00022803"/>
    </source>
</evidence>
<keyword evidence="3" id="KW-0862">Zinc</keyword>
<dbReference type="Pfam" id="PF13181">
    <property type="entry name" value="TPR_8"/>
    <property type="match status" value="2"/>
</dbReference>
<feature type="repeat" description="TPR" evidence="4">
    <location>
        <begin position="76"/>
        <end position="109"/>
    </location>
</feature>
<feature type="repeat" description="TPR" evidence="4">
    <location>
        <begin position="507"/>
        <end position="540"/>
    </location>
</feature>
<dbReference type="Gene3D" id="1.25.40.10">
    <property type="entry name" value="Tetratricopeptide repeat domain"/>
    <property type="match status" value="7"/>
</dbReference>
<evidence type="ECO:0000256" key="5">
    <source>
        <dbReference type="SAM" id="MobiDB-lite"/>
    </source>
</evidence>
<dbReference type="STRING" id="5888.A0DCG8"/>
<proteinExistence type="predicted"/>
<dbReference type="Pfam" id="PF13414">
    <property type="entry name" value="TPR_11"/>
    <property type="match status" value="1"/>
</dbReference>
<dbReference type="PANTHER" id="PTHR44858:SF1">
    <property type="entry name" value="UDP-N-ACETYLGLUCOSAMINE--PEPTIDE N-ACETYLGLUCOSAMINYLTRANSFERASE SPINDLY-RELATED"/>
    <property type="match status" value="1"/>
</dbReference>
<organism evidence="7 8">
    <name type="scientific">Paramecium tetraurelia</name>
    <dbReference type="NCBI Taxonomy" id="5888"/>
    <lineage>
        <taxon>Eukaryota</taxon>
        <taxon>Sar</taxon>
        <taxon>Alveolata</taxon>
        <taxon>Ciliophora</taxon>
        <taxon>Intramacronucleata</taxon>
        <taxon>Oligohymenophorea</taxon>
        <taxon>Peniculida</taxon>
        <taxon>Parameciidae</taxon>
        <taxon>Paramecium</taxon>
    </lineage>
</organism>
<feature type="repeat" description="TPR" evidence="4">
    <location>
        <begin position="42"/>
        <end position="75"/>
    </location>
</feature>
<dbReference type="SUPFAM" id="SSF48452">
    <property type="entry name" value="TPR-like"/>
    <property type="match status" value="3"/>
</dbReference>
<dbReference type="EMBL" id="CT868374">
    <property type="protein sequence ID" value="CAK80735.1"/>
    <property type="molecule type" value="Genomic_DNA"/>
</dbReference>
<dbReference type="Proteomes" id="UP000000600">
    <property type="component" value="Unassembled WGS sequence"/>
</dbReference>
<dbReference type="GeneID" id="5033917"/>
<dbReference type="RefSeq" id="XP_001448132.1">
    <property type="nucleotide sequence ID" value="XM_001448095.1"/>
</dbReference>